<feature type="domain" description="Reverse transcriptase" evidence="1">
    <location>
        <begin position="9"/>
        <end position="160"/>
    </location>
</feature>
<dbReference type="PANTHER" id="PTHR33116">
    <property type="entry name" value="REVERSE TRANSCRIPTASE ZINC-BINDING DOMAIN-CONTAINING PROTEIN-RELATED-RELATED"/>
    <property type="match status" value="1"/>
</dbReference>
<dbReference type="OrthoDB" id="1751077at2759"/>
<dbReference type="AlphaFoldDB" id="A0A1S4A0R8"/>
<evidence type="ECO:0000259" key="1">
    <source>
        <dbReference type="Pfam" id="PF00078"/>
    </source>
</evidence>
<gene>
    <name evidence="2" type="primary">LOC107792518</name>
</gene>
<name>A0A1S4A0R8_TOBAC</name>
<dbReference type="InterPro" id="IPR000477">
    <property type="entry name" value="RT_dom"/>
</dbReference>
<dbReference type="STRING" id="4097.A0A1S4A0R8"/>
<proteinExistence type="predicted"/>
<protein>
    <recommendedName>
        <fullName evidence="1">Reverse transcriptase domain-containing protein</fullName>
    </recommendedName>
</protein>
<dbReference type="PaxDb" id="4097-A0A1S4A0R8"/>
<evidence type="ECO:0000313" key="2">
    <source>
        <dbReference type="RefSeq" id="XP_016470233.1"/>
    </source>
</evidence>
<organism evidence="2">
    <name type="scientific">Nicotiana tabacum</name>
    <name type="common">Common tobacco</name>
    <dbReference type="NCBI Taxonomy" id="4097"/>
    <lineage>
        <taxon>Eukaryota</taxon>
        <taxon>Viridiplantae</taxon>
        <taxon>Streptophyta</taxon>
        <taxon>Embryophyta</taxon>
        <taxon>Tracheophyta</taxon>
        <taxon>Spermatophyta</taxon>
        <taxon>Magnoliopsida</taxon>
        <taxon>eudicotyledons</taxon>
        <taxon>Gunneridae</taxon>
        <taxon>Pentapetalae</taxon>
        <taxon>asterids</taxon>
        <taxon>lamiids</taxon>
        <taxon>Solanales</taxon>
        <taxon>Solanaceae</taxon>
        <taxon>Nicotianoideae</taxon>
        <taxon>Nicotianeae</taxon>
        <taxon>Nicotiana</taxon>
    </lineage>
</organism>
<dbReference type="KEGG" id="nta:107792518"/>
<dbReference type="Pfam" id="PF00078">
    <property type="entry name" value="RVT_1"/>
    <property type="match status" value="1"/>
</dbReference>
<sequence length="191" mass="21783">MDGLGFPHKFIQWISSRLHSVSYSILIYGEIIEPFPAAKDLRQGYPVSLFLFALSMEYLSKLLTDPKNNRHFHLHPKCKKLCITHLSFADGLLLFARGDNQSVALLQQCFDQFSTTSRPKANLNKSSVYFGGVDTIEQALILQQLGYVKGDLPFRYLGVPLNTKKMKVTQWQQLINKIETKTSSWTARKLS</sequence>
<reference evidence="2" key="1">
    <citation type="submission" date="2025-08" db="UniProtKB">
        <authorList>
            <consortium name="RefSeq"/>
        </authorList>
    </citation>
    <scope>IDENTIFICATION</scope>
</reference>
<dbReference type="RefSeq" id="XP_016470233.1">
    <property type="nucleotide sequence ID" value="XM_016614747.1"/>
</dbReference>
<accession>A0A1S4A0R8</accession>
<dbReference type="PANTHER" id="PTHR33116:SF66">
    <property type="entry name" value="REVERSE TRANSCRIPTASE ZINC-BINDING DOMAIN-CONTAINING PROTEIN"/>
    <property type="match status" value="1"/>
</dbReference>